<evidence type="ECO:0000256" key="1">
    <source>
        <dbReference type="SAM" id="MobiDB-lite"/>
    </source>
</evidence>
<evidence type="ECO:0000313" key="3">
    <source>
        <dbReference type="Proteomes" id="UP000092460"/>
    </source>
</evidence>
<dbReference type="EMBL" id="JXJN01015899">
    <property type="status" value="NOT_ANNOTATED_CDS"/>
    <property type="molecule type" value="Genomic_DNA"/>
</dbReference>
<reference evidence="2" key="2">
    <citation type="submission" date="2020-05" db="UniProtKB">
        <authorList>
            <consortium name="EnsemblMetazoa"/>
        </authorList>
    </citation>
    <scope>IDENTIFICATION</scope>
    <source>
        <strain evidence="2">IAEA</strain>
    </source>
</reference>
<sequence>MAPRRQGQPRVVKTFHKYRVLAVKNLCETDKPREEFNRIIGEVVNLGTVVHRNTLEYKGVIDLTTDSNDEEEDMAGLCDCYGRNARGRRRNARGGHRGRSRAQSRKRKRSSSRGPRSPKKMT</sequence>
<dbReference type="EnsemblMetazoa" id="GPPI032977-RA">
    <property type="protein sequence ID" value="GPPI032977-PA"/>
    <property type="gene ID" value="GPPI032977"/>
</dbReference>
<name>A0A1B0BKD5_9MUSC</name>
<proteinExistence type="predicted"/>
<dbReference type="EMBL" id="JXJN01015898">
    <property type="status" value="NOT_ANNOTATED_CDS"/>
    <property type="molecule type" value="Genomic_DNA"/>
</dbReference>
<organism evidence="2 3">
    <name type="scientific">Glossina palpalis gambiensis</name>
    <dbReference type="NCBI Taxonomy" id="67801"/>
    <lineage>
        <taxon>Eukaryota</taxon>
        <taxon>Metazoa</taxon>
        <taxon>Ecdysozoa</taxon>
        <taxon>Arthropoda</taxon>
        <taxon>Hexapoda</taxon>
        <taxon>Insecta</taxon>
        <taxon>Pterygota</taxon>
        <taxon>Neoptera</taxon>
        <taxon>Endopterygota</taxon>
        <taxon>Diptera</taxon>
        <taxon>Brachycera</taxon>
        <taxon>Muscomorpha</taxon>
        <taxon>Hippoboscoidea</taxon>
        <taxon>Glossinidae</taxon>
        <taxon>Glossina</taxon>
    </lineage>
</organism>
<keyword evidence="3" id="KW-1185">Reference proteome</keyword>
<dbReference type="VEuPathDB" id="VectorBase:GPPI032977"/>
<evidence type="ECO:0000313" key="2">
    <source>
        <dbReference type="EnsemblMetazoa" id="GPPI032977-PA"/>
    </source>
</evidence>
<protein>
    <submittedName>
        <fullName evidence="2">Uncharacterized protein</fullName>
    </submittedName>
</protein>
<dbReference type="Proteomes" id="UP000092460">
    <property type="component" value="Unassembled WGS sequence"/>
</dbReference>
<feature type="compositionally biased region" description="Basic residues" evidence="1">
    <location>
        <begin position="85"/>
        <end position="122"/>
    </location>
</feature>
<feature type="region of interest" description="Disordered" evidence="1">
    <location>
        <begin position="80"/>
        <end position="122"/>
    </location>
</feature>
<accession>A0A1B0BKD5</accession>
<dbReference type="AlphaFoldDB" id="A0A1B0BKD5"/>
<reference evidence="3" key="1">
    <citation type="submission" date="2015-01" db="EMBL/GenBank/DDBJ databases">
        <authorList>
            <person name="Aksoy S."/>
            <person name="Warren W."/>
            <person name="Wilson R.K."/>
        </authorList>
    </citation>
    <scope>NUCLEOTIDE SEQUENCE [LARGE SCALE GENOMIC DNA]</scope>
    <source>
        <strain evidence="3">IAEA</strain>
    </source>
</reference>